<dbReference type="STRING" id="35608.A0A2U1NYF6"/>
<reference evidence="2 3" key="1">
    <citation type="journal article" date="2018" name="Mol. Plant">
        <title>The genome of Artemisia annua provides insight into the evolution of Asteraceae family and artemisinin biosynthesis.</title>
        <authorList>
            <person name="Shen Q."/>
            <person name="Zhang L."/>
            <person name="Liao Z."/>
            <person name="Wang S."/>
            <person name="Yan T."/>
            <person name="Shi P."/>
            <person name="Liu M."/>
            <person name="Fu X."/>
            <person name="Pan Q."/>
            <person name="Wang Y."/>
            <person name="Lv Z."/>
            <person name="Lu X."/>
            <person name="Zhang F."/>
            <person name="Jiang W."/>
            <person name="Ma Y."/>
            <person name="Chen M."/>
            <person name="Hao X."/>
            <person name="Li L."/>
            <person name="Tang Y."/>
            <person name="Lv G."/>
            <person name="Zhou Y."/>
            <person name="Sun X."/>
            <person name="Brodelius P.E."/>
            <person name="Rose J.K.C."/>
            <person name="Tang K."/>
        </authorList>
    </citation>
    <scope>NUCLEOTIDE SEQUENCE [LARGE SCALE GENOMIC DNA]</scope>
    <source>
        <strain evidence="3">cv. Huhao1</strain>
        <tissue evidence="2">Leaf</tissue>
    </source>
</reference>
<feature type="compositionally biased region" description="Polar residues" evidence="1">
    <location>
        <begin position="247"/>
        <end position="264"/>
    </location>
</feature>
<protein>
    <submittedName>
        <fullName evidence="2">LRR receptor-like serine/threonine-protein kinase</fullName>
    </submittedName>
</protein>
<sequence length="271" mass="30054">MYPVSCDTGKYAIADGGLRCYRQAWNSCWKIVWYHPACINMTTDQAKQLADNFTCDREQCSDASASADPDMNVIGVGSSGVVYRARSINGETLAVTKMWPAQQSEEALRFLTRKICNQWPKWSFKADPEISASRDRADICDPKLRGQSTLDAKNAADTSRVVSMHQPTSWQLPNHEGCGCNAQGDPPRELDKHVVECQKEKERILTQNCKGHPLDTLPGGAHLVQCFLCHLHNKRDPLDIYDPKLRGQSTPDARNAADTSSVASISPHHGD</sequence>
<organism evidence="2 3">
    <name type="scientific">Artemisia annua</name>
    <name type="common">Sweet wormwood</name>
    <dbReference type="NCBI Taxonomy" id="35608"/>
    <lineage>
        <taxon>Eukaryota</taxon>
        <taxon>Viridiplantae</taxon>
        <taxon>Streptophyta</taxon>
        <taxon>Embryophyta</taxon>
        <taxon>Tracheophyta</taxon>
        <taxon>Spermatophyta</taxon>
        <taxon>Magnoliopsida</taxon>
        <taxon>eudicotyledons</taxon>
        <taxon>Gunneridae</taxon>
        <taxon>Pentapetalae</taxon>
        <taxon>asterids</taxon>
        <taxon>campanulids</taxon>
        <taxon>Asterales</taxon>
        <taxon>Asteraceae</taxon>
        <taxon>Asteroideae</taxon>
        <taxon>Anthemideae</taxon>
        <taxon>Artemisiinae</taxon>
        <taxon>Artemisia</taxon>
    </lineage>
</organism>
<proteinExistence type="predicted"/>
<dbReference type="AlphaFoldDB" id="A0A2U1NYF6"/>
<feature type="region of interest" description="Disordered" evidence="1">
    <location>
        <begin position="242"/>
        <end position="271"/>
    </location>
</feature>
<evidence type="ECO:0000313" key="2">
    <source>
        <dbReference type="EMBL" id="PWA78524.1"/>
    </source>
</evidence>
<keyword evidence="2" id="KW-0418">Kinase</keyword>
<evidence type="ECO:0000256" key="1">
    <source>
        <dbReference type="SAM" id="MobiDB-lite"/>
    </source>
</evidence>
<accession>A0A2U1NYF6</accession>
<keyword evidence="2" id="KW-0675">Receptor</keyword>
<keyword evidence="2" id="KW-0808">Transferase</keyword>
<dbReference type="EMBL" id="PKPP01001975">
    <property type="protein sequence ID" value="PWA78524.1"/>
    <property type="molecule type" value="Genomic_DNA"/>
</dbReference>
<dbReference type="GO" id="GO:0016301">
    <property type="term" value="F:kinase activity"/>
    <property type="evidence" value="ECO:0007669"/>
    <property type="project" value="UniProtKB-KW"/>
</dbReference>
<evidence type="ECO:0000313" key="3">
    <source>
        <dbReference type="Proteomes" id="UP000245207"/>
    </source>
</evidence>
<comment type="caution">
    <text evidence="2">The sequence shown here is derived from an EMBL/GenBank/DDBJ whole genome shotgun (WGS) entry which is preliminary data.</text>
</comment>
<name>A0A2U1NYF6_ARTAN</name>
<dbReference type="Proteomes" id="UP000245207">
    <property type="component" value="Unassembled WGS sequence"/>
</dbReference>
<keyword evidence="3" id="KW-1185">Reference proteome</keyword>
<gene>
    <name evidence="2" type="ORF">CTI12_AA214510</name>
</gene>